<proteinExistence type="predicted"/>
<organism evidence="1 2">
    <name type="scientific">Clunio marinus</name>
    <dbReference type="NCBI Taxonomy" id="568069"/>
    <lineage>
        <taxon>Eukaryota</taxon>
        <taxon>Metazoa</taxon>
        <taxon>Ecdysozoa</taxon>
        <taxon>Arthropoda</taxon>
        <taxon>Hexapoda</taxon>
        <taxon>Insecta</taxon>
        <taxon>Pterygota</taxon>
        <taxon>Neoptera</taxon>
        <taxon>Endopterygota</taxon>
        <taxon>Diptera</taxon>
        <taxon>Nematocera</taxon>
        <taxon>Chironomoidea</taxon>
        <taxon>Chironomidae</taxon>
        <taxon>Clunio</taxon>
    </lineage>
</organism>
<dbReference type="EMBL" id="CVRI01000011">
    <property type="protein sequence ID" value="CRK89158.1"/>
    <property type="molecule type" value="Genomic_DNA"/>
</dbReference>
<protein>
    <submittedName>
        <fullName evidence="1">CLUMA_CG002919, isoform A</fullName>
    </submittedName>
</protein>
<evidence type="ECO:0000313" key="2">
    <source>
        <dbReference type="Proteomes" id="UP000183832"/>
    </source>
</evidence>
<gene>
    <name evidence="1" type="ORF">CLUMA_CG002919</name>
</gene>
<evidence type="ECO:0000313" key="1">
    <source>
        <dbReference type="EMBL" id="CRK89158.1"/>
    </source>
</evidence>
<dbReference type="PROSITE" id="PS51257">
    <property type="entry name" value="PROKAR_LIPOPROTEIN"/>
    <property type="match status" value="1"/>
</dbReference>
<accession>A0A1J1HRQ5</accession>
<keyword evidence="2" id="KW-1185">Reference proteome</keyword>
<dbReference type="Proteomes" id="UP000183832">
    <property type="component" value="Unassembled WGS sequence"/>
</dbReference>
<dbReference type="AlphaFoldDB" id="A0A1J1HRQ5"/>
<name>A0A1J1HRQ5_9DIPT</name>
<sequence length="68" mass="7445">MKIDFIYESLSCILCLNVCSIGFSCGDVMFKAAKALTIPTILNSDDFKSLALVGNEMMSSLICQRQTT</sequence>
<reference evidence="1 2" key="1">
    <citation type="submission" date="2015-04" db="EMBL/GenBank/DDBJ databases">
        <authorList>
            <person name="Syromyatnikov M.Y."/>
            <person name="Popov V.N."/>
        </authorList>
    </citation>
    <scope>NUCLEOTIDE SEQUENCE [LARGE SCALE GENOMIC DNA]</scope>
</reference>